<dbReference type="EMBL" id="CP003071">
    <property type="protein sequence ID" value="AGA86750.1"/>
    <property type="molecule type" value="Genomic_DNA"/>
</dbReference>
<dbReference type="KEGG" id="psh:Psest_2216"/>
<evidence type="ECO:0000313" key="3">
    <source>
        <dbReference type="Proteomes" id="UP000010820"/>
    </source>
</evidence>
<dbReference type="STRING" id="644801.Psest_2216"/>
<protein>
    <submittedName>
        <fullName evidence="2">Acyl carrier protein</fullName>
    </submittedName>
</protein>
<evidence type="ECO:0000313" key="2">
    <source>
        <dbReference type="EMBL" id="AGA86750.1"/>
    </source>
</evidence>
<name>L0GMY8_STUST</name>
<gene>
    <name evidence="2" type="ORF">Psest_2216</name>
</gene>
<dbReference type="AlphaFoldDB" id="L0GMY8"/>
<feature type="domain" description="Carrier" evidence="1">
    <location>
        <begin position="4"/>
        <end position="80"/>
    </location>
</feature>
<dbReference type="eggNOG" id="COG0236">
    <property type="taxonomic scope" value="Bacteria"/>
</dbReference>
<dbReference type="HOGENOM" id="CLU_108696_21_0_6"/>
<accession>L0GMY8</accession>
<proteinExistence type="predicted"/>
<dbReference type="SUPFAM" id="SSF47336">
    <property type="entry name" value="ACP-like"/>
    <property type="match status" value="1"/>
</dbReference>
<dbReference type="InterPro" id="IPR036736">
    <property type="entry name" value="ACP-like_sf"/>
</dbReference>
<dbReference type="PROSITE" id="PS50075">
    <property type="entry name" value="CARRIER"/>
    <property type="match status" value="1"/>
</dbReference>
<dbReference type="Gene3D" id="1.10.1200.10">
    <property type="entry name" value="ACP-like"/>
    <property type="match status" value="1"/>
</dbReference>
<dbReference type="Pfam" id="PF00550">
    <property type="entry name" value="PP-binding"/>
    <property type="match status" value="1"/>
</dbReference>
<dbReference type="InterPro" id="IPR009081">
    <property type="entry name" value="PP-bd_ACP"/>
</dbReference>
<dbReference type="PATRIC" id="fig|644801.3.peg.2166"/>
<evidence type="ECO:0000259" key="1">
    <source>
        <dbReference type="PROSITE" id="PS50075"/>
    </source>
</evidence>
<dbReference type="Proteomes" id="UP000010820">
    <property type="component" value="Chromosome"/>
</dbReference>
<organism evidence="2 3">
    <name type="scientific">Stutzerimonas stutzeri RCH2</name>
    <dbReference type="NCBI Taxonomy" id="644801"/>
    <lineage>
        <taxon>Bacteria</taxon>
        <taxon>Pseudomonadati</taxon>
        <taxon>Pseudomonadota</taxon>
        <taxon>Gammaproteobacteria</taxon>
        <taxon>Pseudomonadales</taxon>
        <taxon>Pseudomonadaceae</taxon>
        <taxon>Stutzerimonas</taxon>
    </lineage>
</organism>
<dbReference type="RefSeq" id="WP_015277018.1">
    <property type="nucleotide sequence ID" value="NC_019936.1"/>
</dbReference>
<reference evidence="2 3" key="1">
    <citation type="submission" date="2011-10" db="EMBL/GenBank/DDBJ databases">
        <title>Complete sequence of chromosome of Pseudomonas stutzeri RCH2.</title>
        <authorList>
            <consortium name="US DOE Joint Genome Institute"/>
            <person name="Lucas S."/>
            <person name="Han J."/>
            <person name="Lapidus A."/>
            <person name="Cheng J.-F."/>
            <person name="Goodwin L."/>
            <person name="Pitluck S."/>
            <person name="Peters L."/>
            <person name="Ovchinnikova G."/>
            <person name="Zeytun A."/>
            <person name="Lu M."/>
            <person name="Detter J.C."/>
            <person name="Han C."/>
            <person name="Tapia R."/>
            <person name="Land M."/>
            <person name="Hauser L."/>
            <person name="Kyrpides N."/>
            <person name="Ivanova N."/>
            <person name="Pagani I."/>
            <person name="Chakraborty R."/>
            <person name="Arkin A."/>
            <person name="Dehal P."/>
            <person name="Wall J."/>
            <person name="Hazen T."/>
            <person name="Woyke T."/>
        </authorList>
    </citation>
    <scope>NUCLEOTIDE SEQUENCE [LARGE SCALE GENOMIC DNA]</scope>
    <source>
        <strain evidence="2 3">RCH2</strain>
    </source>
</reference>
<sequence>MDEAEIRRVTLDALQRIAPEVQVDDLRHDRPLRDEVDLDSMDWLRYLAALHQRLGVNIPEADYQLLVSLDALVDYLKQRLLKS</sequence>